<evidence type="ECO:0000256" key="10">
    <source>
        <dbReference type="ARBA" id="ARBA00022833"/>
    </source>
</evidence>
<dbReference type="InParanoid" id="A0A1W4X0V2"/>
<comment type="PTM">
    <text evidence="12">Ubiquitinated; autoubiquitinated.</text>
</comment>
<dbReference type="GO" id="GO:0005829">
    <property type="term" value="C:cytosol"/>
    <property type="evidence" value="ECO:0007669"/>
    <property type="project" value="UniProtKB-SubCell"/>
</dbReference>
<dbReference type="InterPro" id="IPR016181">
    <property type="entry name" value="Acyl_CoA_acyltransferase"/>
</dbReference>
<keyword evidence="6" id="KW-0879">Wnt signaling pathway</keyword>
<keyword evidence="7 12" id="KW-0479">Metal-binding</keyword>
<comment type="domain">
    <text evidence="12">The WWE domain mediates non-covalent poly(ADP-ribose)-binding.</text>
</comment>
<organism evidence="17 18">
    <name type="scientific">Agrilus planipennis</name>
    <name type="common">Emerald ash borer</name>
    <name type="synonym">Agrilus marcopoli</name>
    <dbReference type="NCBI Taxonomy" id="224129"/>
    <lineage>
        <taxon>Eukaryota</taxon>
        <taxon>Metazoa</taxon>
        <taxon>Ecdysozoa</taxon>
        <taxon>Arthropoda</taxon>
        <taxon>Hexapoda</taxon>
        <taxon>Insecta</taxon>
        <taxon>Pterygota</taxon>
        <taxon>Neoptera</taxon>
        <taxon>Endopterygota</taxon>
        <taxon>Coleoptera</taxon>
        <taxon>Polyphaga</taxon>
        <taxon>Elateriformia</taxon>
        <taxon>Buprestoidea</taxon>
        <taxon>Buprestidae</taxon>
        <taxon>Agrilinae</taxon>
        <taxon>Agrilus</taxon>
    </lineage>
</organism>
<dbReference type="PROSITE" id="PS50089">
    <property type="entry name" value="ZF_RING_2"/>
    <property type="match status" value="1"/>
</dbReference>
<dbReference type="PANTHER" id="PTHR13417">
    <property type="entry name" value="E3 UBIQUITIN-PROTEIN LIGASE RNF146"/>
    <property type="match status" value="1"/>
</dbReference>
<evidence type="ECO:0000256" key="6">
    <source>
        <dbReference type="ARBA" id="ARBA00022687"/>
    </source>
</evidence>
<feature type="domain" description="N-acetyltransferase" evidence="16">
    <location>
        <begin position="33"/>
        <end position="190"/>
    </location>
</feature>
<evidence type="ECO:0000256" key="4">
    <source>
        <dbReference type="ARBA" id="ARBA00022490"/>
    </source>
</evidence>
<dbReference type="SUPFAM" id="SSF55729">
    <property type="entry name" value="Acyl-CoA N-acyltransferases (Nat)"/>
    <property type="match status" value="1"/>
</dbReference>
<gene>
    <name evidence="18" type="primary">LOC108737545</name>
</gene>
<evidence type="ECO:0000259" key="14">
    <source>
        <dbReference type="PROSITE" id="PS50089"/>
    </source>
</evidence>
<evidence type="ECO:0000259" key="16">
    <source>
        <dbReference type="PROSITE" id="PS51186"/>
    </source>
</evidence>
<evidence type="ECO:0000256" key="5">
    <source>
        <dbReference type="ARBA" id="ARBA00022679"/>
    </source>
</evidence>
<dbReference type="Pfam" id="PF13920">
    <property type="entry name" value="zf-C3HC4_3"/>
    <property type="match status" value="1"/>
</dbReference>
<dbReference type="Gene3D" id="3.30.40.10">
    <property type="entry name" value="Zinc/RING finger domain, C3HC4 (zinc finger)"/>
    <property type="match status" value="1"/>
</dbReference>
<dbReference type="InterPro" id="IPR004170">
    <property type="entry name" value="WWE_dom"/>
</dbReference>
<evidence type="ECO:0000313" key="17">
    <source>
        <dbReference type="Proteomes" id="UP000192223"/>
    </source>
</evidence>
<dbReference type="GO" id="GO:0061630">
    <property type="term" value="F:ubiquitin protein ligase activity"/>
    <property type="evidence" value="ECO:0007669"/>
    <property type="project" value="UniProtKB-UniRule"/>
</dbReference>
<feature type="domain" description="WWE" evidence="15">
    <location>
        <begin position="260"/>
        <end position="338"/>
    </location>
</feature>
<evidence type="ECO:0000256" key="11">
    <source>
        <dbReference type="PROSITE-ProRule" id="PRU00175"/>
    </source>
</evidence>
<dbReference type="InterPro" id="IPR017907">
    <property type="entry name" value="Znf_RING_CS"/>
</dbReference>
<evidence type="ECO:0000256" key="3">
    <source>
        <dbReference type="ARBA" id="ARBA00004906"/>
    </source>
</evidence>
<dbReference type="GO" id="GO:0005634">
    <property type="term" value="C:nucleus"/>
    <property type="evidence" value="ECO:0007669"/>
    <property type="project" value="TreeGrafter"/>
</dbReference>
<evidence type="ECO:0000256" key="2">
    <source>
        <dbReference type="ARBA" id="ARBA00004514"/>
    </source>
</evidence>
<dbReference type="STRING" id="224129.A0A1W4X0V2"/>
<comment type="subcellular location">
    <subcellularLocation>
        <location evidence="2 12">Cytoplasm</location>
        <location evidence="2 12">Cytosol</location>
    </subcellularLocation>
</comment>
<dbReference type="InterPro" id="IPR001841">
    <property type="entry name" value="Znf_RING"/>
</dbReference>
<evidence type="ECO:0000256" key="1">
    <source>
        <dbReference type="ARBA" id="ARBA00000900"/>
    </source>
</evidence>
<evidence type="ECO:0000256" key="7">
    <source>
        <dbReference type="ARBA" id="ARBA00022723"/>
    </source>
</evidence>
<dbReference type="SUPFAM" id="SSF117839">
    <property type="entry name" value="WWE domain"/>
    <property type="match status" value="1"/>
</dbReference>
<keyword evidence="4 12" id="KW-0963">Cytoplasm</keyword>
<dbReference type="AlphaFoldDB" id="A0A1W4X0V2"/>
<reference evidence="18" key="1">
    <citation type="submission" date="2025-08" db="UniProtKB">
        <authorList>
            <consortium name="RefSeq"/>
        </authorList>
    </citation>
    <scope>IDENTIFICATION</scope>
    <source>
        <tissue evidence="18">Entire body</tissue>
    </source>
</reference>
<evidence type="ECO:0000256" key="8">
    <source>
        <dbReference type="ARBA" id="ARBA00022771"/>
    </source>
</evidence>
<accession>A0A1W4X0V2</accession>
<dbReference type="FunFam" id="3.30.720.50:FF:000003">
    <property type="entry name" value="E3 ubiquitin-protein ligase RNF146"/>
    <property type="match status" value="1"/>
</dbReference>
<dbReference type="CDD" id="cd04301">
    <property type="entry name" value="NAT_SF"/>
    <property type="match status" value="1"/>
</dbReference>
<comment type="catalytic activity">
    <reaction evidence="1 12">
        <text>S-ubiquitinyl-[E2 ubiquitin-conjugating enzyme]-L-cysteine + [acceptor protein]-L-lysine = [E2 ubiquitin-conjugating enzyme]-L-cysteine + N(6)-ubiquitinyl-[acceptor protein]-L-lysine.</text>
        <dbReference type="EC" id="2.3.2.27"/>
    </reaction>
</comment>
<keyword evidence="9 12" id="KW-0833">Ubl conjugation pathway</keyword>
<dbReference type="Gene3D" id="3.40.630.30">
    <property type="match status" value="1"/>
</dbReference>
<dbReference type="GO" id="GO:0072572">
    <property type="term" value="F:poly-ADP-D-ribose binding"/>
    <property type="evidence" value="ECO:0007669"/>
    <property type="project" value="UniProtKB-UniRule"/>
</dbReference>
<dbReference type="SMART" id="SM00184">
    <property type="entry name" value="RING"/>
    <property type="match status" value="1"/>
</dbReference>
<comment type="function">
    <text evidence="12">E3 ubiquitin-protein ligase that specifically binds poly-ADP-ribosylated proteins and mediates their ubiquitination and subsequent degradation.</text>
</comment>
<dbReference type="PROSITE" id="PS50918">
    <property type="entry name" value="WWE"/>
    <property type="match status" value="1"/>
</dbReference>
<evidence type="ECO:0000256" key="12">
    <source>
        <dbReference type="RuleBase" id="RU367115"/>
    </source>
</evidence>
<dbReference type="GO" id="GO:0008270">
    <property type="term" value="F:zinc ion binding"/>
    <property type="evidence" value="ECO:0007669"/>
    <property type="project" value="UniProtKB-UniRule"/>
</dbReference>
<dbReference type="InterPro" id="IPR000182">
    <property type="entry name" value="GNAT_dom"/>
</dbReference>
<dbReference type="Proteomes" id="UP000192223">
    <property type="component" value="Unplaced"/>
</dbReference>
<keyword evidence="10 12" id="KW-0862">Zinc</keyword>
<evidence type="ECO:0000256" key="9">
    <source>
        <dbReference type="ARBA" id="ARBA00022786"/>
    </source>
</evidence>
<keyword evidence="17" id="KW-1185">Reference proteome</keyword>
<dbReference type="RefSeq" id="XP_018325945.1">
    <property type="nucleotide sequence ID" value="XM_018470443.2"/>
</dbReference>
<dbReference type="GO" id="GO:0016055">
    <property type="term" value="P:Wnt signaling pathway"/>
    <property type="evidence" value="ECO:0007669"/>
    <property type="project" value="UniProtKB-KW"/>
</dbReference>
<dbReference type="InterPro" id="IPR037197">
    <property type="entry name" value="WWE_dom_sf"/>
</dbReference>
<dbReference type="UniPathway" id="UPA00143"/>
<dbReference type="SMART" id="SM00678">
    <property type="entry name" value="WWE"/>
    <property type="match status" value="1"/>
</dbReference>
<dbReference type="SUPFAM" id="SSF57850">
    <property type="entry name" value="RING/U-box"/>
    <property type="match status" value="1"/>
</dbReference>
<sequence>MAGISWYQANGITITTERCKVEAQVPLCSLADVQLRFLCPNDLGEVRALCQELFPIEYPLSWYEDITSSQSRFYALAAVYNQVIIGLIVAEIKPFLCLNSEDMGILSKSFIKSADVGYILSLGVVRQYRRNGIATLLLDSLIKYLTSTEKKKVKAVFLHVLTTNSAAILFYERRNVRLKLFLYLMAEASSVVVNGDELDKQKDVNLPECAVCLQTCVHPSELPCGHVFCFLCIKGMANQSKRCAMCRQEIPRDFVDRPKLLQSPDNAESYDDGYQWFYEGRNGWWQYDERTSKELETSYKEGKSTCELLIAGFLYVVDLECMIQMRKTDPLRRRRIKRDLATVPKKGVAGLRIDTDLSEYIINHSETQSSSSQVDRQTDNLIPITPTNTPQTPVSGEESPQVDDVETTMERIRTLRLEVNESRPHYMLDNGYEEENS</sequence>
<dbReference type="CDD" id="cd16546">
    <property type="entry name" value="RING-HC_RNF146"/>
    <property type="match status" value="1"/>
</dbReference>
<keyword evidence="5 12" id="KW-0808">Transferase</keyword>
<feature type="domain" description="RING-type" evidence="14">
    <location>
        <begin position="209"/>
        <end position="247"/>
    </location>
</feature>
<comment type="pathway">
    <text evidence="3 12">Protein modification; protein ubiquitination.</text>
</comment>
<dbReference type="PANTHER" id="PTHR13417:SF2">
    <property type="entry name" value="E3 UBIQUITIN-PROTEIN LIGASE RNF146"/>
    <property type="match status" value="1"/>
</dbReference>
<dbReference type="KEGG" id="apln:108737545"/>
<dbReference type="InterPro" id="IPR013083">
    <property type="entry name" value="Znf_RING/FYVE/PHD"/>
</dbReference>
<dbReference type="GO" id="GO:0051865">
    <property type="term" value="P:protein autoubiquitination"/>
    <property type="evidence" value="ECO:0007669"/>
    <property type="project" value="UniProtKB-UniRule"/>
</dbReference>
<dbReference type="GO" id="GO:0006511">
    <property type="term" value="P:ubiquitin-dependent protein catabolic process"/>
    <property type="evidence" value="ECO:0007669"/>
    <property type="project" value="UniProtKB-UniRule"/>
</dbReference>
<dbReference type="Pfam" id="PF02825">
    <property type="entry name" value="WWE"/>
    <property type="match status" value="1"/>
</dbReference>
<dbReference type="OrthoDB" id="10065815at2759"/>
<dbReference type="GeneID" id="108737545"/>
<dbReference type="InterPro" id="IPR018123">
    <property type="entry name" value="WWE-dom_subgr"/>
</dbReference>
<proteinExistence type="predicted"/>
<dbReference type="GO" id="GO:0016747">
    <property type="term" value="F:acyltransferase activity, transferring groups other than amino-acyl groups"/>
    <property type="evidence" value="ECO:0007669"/>
    <property type="project" value="InterPro"/>
</dbReference>
<name>A0A1W4X0V2_AGRPL</name>
<keyword evidence="8 11" id="KW-0863">Zinc-finger</keyword>
<dbReference type="Pfam" id="PF00583">
    <property type="entry name" value="Acetyltransf_1"/>
    <property type="match status" value="1"/>
</dbReference>
<dbReference type="EC" id="2.3.2.27" evidence="12"/>
<feature type="region of interest" description="Disordered" evidence="13">
    <location>
        <begin position="386"/>
        <end position="407"/>
    </location>
</feature>
<evidence type="ECO:0000259" key="15">
    <source>
        <dbReference type="PROSITE" id="PS50918"/>
    </source>
</evidence>
<dbReference type="PROSITE" id="PS51186">
    <property type="entry name" value="GNAT"/>
    <property type="match status" value="1"/>
</dbReference>
<protein>
    <recommendedName>
        <fullName evidence="12">E3 ubiquitin-protein ligase</fullName>
        <ecNumber evidence="12">2.3.2.27</ecNumber>
    </recommendedName>
</protein>
<dbReference type="InterPro" id="IPR033509">
    <property type="entry name" value="RNF146"/>
</dbReference>
<dbReference type="InterPro" id="IPR044110">
    <property type="entry name" value="RING-HC_RNF146"/>
</dbReference>
<dbReference type="Gene3D" id="3.30.720.50">
    <property type="match status" value="1"/>
</dbReference>
<evidence type="ECO:0000313" key="18">
    <source>
        <dbReference type="RefSeq" id="XP_018325945.1"/>
    </source>
</evidence>
<evidence type="ECO:0000256" key="13">
    <source>
        <dbReference type="SAM" id="MobiDB-lite"/>
    </source>
</evidence>
<dbReference type="PROSITE" id="PS00518">
    <property type="entry name" value="ZF_RING_1"/>
    <property type="match status" value="1"/>
</dbReference>